<keyword evidence="2" id="KW-0813">Transport</keyword>
<feature type="region of interest" description="Disordered" evidence="4">
    <location>
        <begin position="19"/>
        <end position="52"/>
    </location>
</feature>
<evidence type="ECO:0000256" key="3">
    <source>
        <dbReference type="ARBA" id="ARBA00022729"/>
    </source>
</evidence>
<dbReference type="Pfam" id="PF01497">
    <property type="entry name" value="Peripla_BP_2"/>
    <property type="match status" value="1"/>
</dbReference>
<reference evidence="6 7" key="1">
    <citation type="journal article" date="2014" name="PLoS Genet.">
        <title>Phylogenetically driven sequencing of extremely halophilic archaea reveals strategies for static and dynamic osmo-response.</title>
        <authorList>
            <person name="Becker E.A."/>
            <person name="Seitzer P.M."/>
            <person name="Tritt A."/>
            <person name="Larsen D."/>
            <person name="Krusor M."/>
            <person name="Yao A.I."/>
            <person name="Wu D."/>
            <person name="Madern D."/>
            <person name="Eisen J.A."/>
            <person name="Darling A.E."/>
            <person name="Facciotti M.T."/>
        </authorList>
    </citation>
    <scope>NUCLEOTIDE SEQUENCE [LARGE SCALE GENOMIC DNA]</scope>
    <source>
        <strain evidence="6 7">ATCC BAA-1512</strain>
    </source>
</reference>
<keyword evidence="3" id="KW-0732">Signal</keyword>
<dbReference type="SUPFAM" id="SSF53807">
    <property type="entry name" value="Helical backbone' metal receptor"/>
    <property type="match status" value="1"/>
</dbReference>
<dbReference type="InterPro" id="IPR002491">
    <property type="entry name" value="ABC_transptr_periplasmic_BD"/>
</dbReference>
<feature type="compositionally biased region" description="Low complexity" evidence="4">
    <location>
        <begin position="19"/>
        <end position="43"/>
    </location>
</feature>
<evidence type="ECO:0000256" key="1">
    <source>
        <dbReference type="ARBA" id="ARBA00004196"/>
    </source>
</evidence>
<evidence type="ECO:0000256" key="2">
    <source>
        <dbReference type="ARBA" id="ARBA00022448"/>
    </source>
</evidence>
<evidence type="ECO:0000259" key="5">
    <source>
        <dbReference type="Pfam" id="PF01497"/>
    </source>
</evidence>
<dbReference type="AlphaFoldDB" id="M0IPP0"/>
<comment type="caution">
    <text evidence="6">The sequence shown here is derived from an EMBL/GenBank/DDBJ whole genome shotgun (WGS) entry which is preliminary data.</text>
</comment>
<dbReference type="Gene3D" id="3.40.50.1980">
    <property type="entry name" value="Nitrogenase molybdenum iron protein domain"/>
    <property type="match status" value="2"/>
</dbReference>
<protein>
    <submittedName>
        <fullName evidence="6">Putative iron transport protein</fullName>
    </submittedName>
</protein>
<evidence type="ECO:0000313" key="7">
    <source>
        <dbReference type="Proteomes" id="UP000011550"/>
    </source>
</evidence>
<feature type="domain" description="Fe/B12 periplasmic-binding" evidence="5">
    <location>
        <begin position="177"/>
        <end position="343"/>
    </location>
</feature>
<dbReference type="InterPro" id="IPR051313">
    <property type="entry name" value="Bact_iron-sidero_bind"/>
</dbReference>
<keyword evidence="7" id="KW-1185">Reference proteome</keyword>
<dbReference type="PROSITE" id="PS51257">
    <property type="entry name" value="PROKAR_LIPOPROTEIN"/>
    <property type="match status" value="1"/>
</dbReference>
<dbReference type="EMBL" id="AOLN01000001">
    <property type="protein sequence ID" value="ELZ98801.1"/>
    <property type="molecule type" value="Genomic_DNA"/>
</dbReference>
<evidence type="ECO:0000256" key="4">
    <source>
        <dbReference type="SAM" id="MobiDB-lite"/>
    </source>
</evidence>
<dbReference type="OrthoDB" id="304381at2157"/>
<dbReference type="PATRIC" id="fig|662479.7.peg.113"/>
<dbReference type="PANTHER" id="PTHR30532:SF1">
    <property type="entry name" value="IRON(3+)-HYDROXAMATE-BINDING PROTEIN FHUD"/>
    <property type="match status" value="1"/>
</dbReference>
<dbReference type="STRING" id="662479.C440_00555"/>
<proteinExistence type="predicted"/>
<sequence length="405" mass="44848">MKYGSALLGGGLLAGCTGDAASDSTTTVSESTSQTETATATATESEDDSSSYTVSMAPMGDVEFDEVPETVFTILGQHAGMALALGYGDAINAMHGPSYHQSLWNNFIHHLDGVTVDWEGIYSSWPPTKEKLYELDSDIHLADPAKVDSAEGWDMSDIEEIEQNVAPWFGNTFSDTHQKPPAEWVDSYEYYTLWEIFGKVAQVFQEEERYEALSSIHDSLVSNIESNLPPESKRPTAAMVLFSSSDDDNMWGYKMNHPGYYSAHTRPMKTTDALASAIGEGYGEDGGNIKLDYEILLEADPDVLLVLGPMTDYFNIDDIRADLENHEVAKELTAVKEDRVFTQGARRHGPLLNLFQLEMTAKQLYPEQFGEWPGYVNGEPYPDIPADEQLFDRDRVAEIVTDGVN</sequence>
<comment type="subcellular location">
    <subcellularLocation>
        <location evidence="1">Cell envelope</location>
    </subcellularLocation>
</comment>
<name>M0IPP0_9EURY</name>
<evidence type="ECO:0000313" key="6">
    <source>
        <dbReference type="EMBL" id="ELZ98801.1"/>
    </source>
</evidence>
<organism evidence="6 7">
    <name type="scientific">Haloferax mucosum ATCC BAA-1512</name>
    <dbReference type="NCBI Taxonomy" id="662479"/>
    <lineage>
        <taxon>Archaea</taxon>
        <taxon>Methanobacteriati</taxon>
        <taxon>Methanobacteriota</taxon>
        <taxon>Stenosarchaea group</taxon>
        <taxon>Halobacteria</taxon>
        <taxon>Halobacteriales</taxon>
        <taxon>Haloferacaceae</taxon>
        <taxon>Haloferax</taxon>
    </lineage>
</organism>
<dbReference type="Proteomes" id="UP000011550">
    <property type="component" value="Unassembled WGS sequence"/>
</dbReference>
<gene>
    <name evidence="6" type="ORF">C440_00555</name>
</gene>
<accession>M0IPP0</accession>
<dbReference type="PANTHER" id="PTHR30532">
    <property type="entry name" value="IRON III DICITRATE-BINDING PERIPLASMIC PROTEIN"/>
    <property type="match status" value="1"/>
</dbReference>